<dbReference type="Proteomes" id="UP001165135">
    <property type="component" value="Unassembled WGS sequence"/>
</dbReference>
<dbReference type="InterPro" id="IPR017441">
    <property type="entry name" value="Protein_kinase_ATP_BS"/>
</dbReference>
<evidence type="ECO:0000256" key="5">
    <source>
        <dbReference type="PROSITE-ProRule" id="PRU10141"/>
    </source>
</evidence>
<evidence type="ECO:0000256" key="1">
    <source>
        <dbReference type="ARBA" id="ARBA00022679"/>
    </source>
</evidence>
<evidence type="ECO:0000256" key="3">
    <source>
        <dbReference type="ARBA" id="ARBA00022777"/>
    </source>
</evidence>
<keyword evidence="3" id="KW-0418">Kinase</keyword>
<dbReference type="PANTHER" id="PTHR43289">
    <property type="entry name" value="MITOGEN-ACTIVATED PROTEIN KINASE KINASE KINASE 20-RELATED"/>
    <property type="match status" value="1"/>
</dbReference>
<dbReference type="PANTHER" id="PTHR43289:SF34">
    <property type="entry name" value="SERINE_THREONINE-PROTEIN KINASE YBDM-RELATED"/>
    <property type="match status" value="1"/>
</dbReference>
<dbReference type="RefSeq" id="WP_285617955.1">
    <property type="nucleotide sequence ID" value="NZ_BSTJ01000001.1"/>
</dbReference>
<dbReference type="PROSITE" id="PS00107">
    <property type="entry name" value="PROTEIN_KINASE_ATP"/>
    <property type="match status" value="1"/>
</dbReference>
<evidence type="ECO:0000259" key="6">
    <source>
        <dbReference type="PROSITE" id="PS50011"/>
    </source>
</evidence>
<dbReference type="PROSITE" id="PS00108">
    <property type="entry name" value="PROTEIN_KINASE_ST"/>
    <property type="match status" value="1"/>
</dbReference>
<dbReference type="PROSITE" id="PS50011">
    <property type="entry name" value="PROTEIN_KINASE_DOM"/>
    <property type="match status" value="1"/>
</dbReference>
<keyword evidence="1" id="KW-0808">Transferase</keyword>
<evidence type="ECO:0000313" key="8">
    <source>
        <dbReference type="Proteomes" id="UP001165135"/>
    </source>
</evidence>
<proteinExistence type="predicted"/>
<evidence type="ECO:0000256" key="2">
    <source>
        <dbReference type="ARBA" id="ARBA00022741"/>
    </source>
</evidence>
<sequence length="273" mass="28640">MNVIGVRHLGSYDLLEPVGEGATSVVHRAMDPYRRVVAVKEPRGDLAADPAIRRRLAREAQTMARVRSPYVAEVFDACLEGERPFIVTEFVAGVPLRDLVARFGPMRGEMLTGFAGRLAQGLAAIHGAGVLHRDLKPGNVMVAAGAPKIIDFGIAQESGAAQHTQVGVLTGTPGYVGPELIDGGRSSEASDVFSWAATVAFAATGRPPFGAGSLHGVCFRVLRGAADLDGVSEPVVSLLRLALRRDPAARPSAAWLATRLTVGEPGLAFAAMS</sequence>
<reference evidence="7" key="1">
    <citation type="submission" date="2023-03" db="EMBL/GenBank/DDBJ databases">
        <title>Actinoallomurus iriomotensis NBRC 103681.</title>
        <authorList>
            <person name="Ichikawa N."/>
            <person name="Sato H."/>
            <person name="Tonouchi N."/>
        </authorList>
    </citation>
    <scope>NUCLEOTIDE SEQUENCE</scope>
    <source>
        <strain evidence="7">NBRC 103681</strain>
    </source>
</reference>
<evidence type="ECO:0000256" key="4">
    <source>
        <dbReference type="ARBA" id="ARBA00022840"/>
    </source>
</evidence>
<dbReference type="CDD" id="cd14014">
    <property type="entry name" value="STKc_PknB_like"/>
    <property type="match status" value="1"/>
</dbReference>
<organism evidence="7 8">
    <name type="scientific">Actinoallomurus iriomotensis</name>
    <dbReference type="NCBI Taxonomy" id="478107"/>
    <lineage>
        <taxon>Bacteria</taxon>
        <taxon>Bacillati</taxon>
        <taxon>Actinomycetota</taxon>
        <taxon>Actinomycetes</taxon>
        <taxon>Streptosporangiales</taxon>
        <taxon>Thermomonosporaceae</taxon>
        <taxon>Actinoallomurus</taxon>
    </lineage>
</organism>
<dbReference type="InterPro" id="IPR011009">
    <property type="entry name" value="Kinase-like_dom_sf"/>
</dbReference>
<dbReference type="Pfam" id="PF00069">
    <property type="entry name" value="Pkinase"/>
    <property type="match status" value="1"/>
</dbReference>
<keyword evidence="4 5" id="KW-0067">ATP-binding</keyword>
<accession>A0A9W6REY3</accession>
<dbReference type="InterPro" id="IPR008271">
    <property type="entry name" value="Ser/Thr_kinase_AS"/>
</dbReference>
<dbReference type="SMART" id="SM00220">
    <property type="entry name" value="S_TKc"/>
    <property type="match status" value="1"/>
</dbReference>
<dbReference type="AlphaFoldDB" id="A0A9W6REY3"/>
<evidence type="ECO:0000313" key="7">
    <source>
        <dbReference type="EMBL" id="GLY72807.1"/>
    </source>
</evidence>
<dbReference type="SUPFAM" id="SSF56112">
    <property type="entry name" value="Protein kinase-like (PK-like)"/>
    <property type="match status" value="1"/>
</dbReference>
<feature type="binding site" evidence="5">
    <location>
        <position position="40"/>
    </location>
    <ligand>
        <name>ATP</name>
        <dbReference type="ChEBI" id="CHEBI:30616"/>
    </ligand>
</feature>
<dbReference type="GO" id="GO:0005524">
    <property type="term" value="F:ATP binding"/>
    <property type="evidence" value="ECO:0007669"/>
    <property type="project" value="UniProtKB-UniRule"/>
</dbReference>
<comment type="caution">
    <text evidence="7">The sequence shown here is derived from an EMBL/GenBank/DDBJ whole genome shotgun (WGS) entry which is preliminary data.</text>
</comment>
<name>A0A9W6REY3_9ACTN</name>
<protein>
    <recommendedName>
        <fullName evidence="6">Protein kinase domain-containing protein</fullName>
    </recommendedName>
</protein>
<feature type="domain" description="Protein kinase" evidence="6">
    <location>
        <begin position="12"/>
        <end position="267"/>
    </location>
</feature>
<dbReference type="InterPro" id="IPR000719">
    <property type="entry name" value="Prot_kinase_dom"/>
</dbReference>
<gene>
    <name evidence="7" type="ORF">Airi01_010740</name>
</gene>
<dbReference type="Gene3D" id="3.30.200.20">
    <property type="entry name" value="Phosphorylase Kinase, domain 1"/>
    <property type="match status" value="1"/>
</dbReference>
<dbReference type="GO" id="GO:0004674">
    <property type="term" value="F:protein serine/threonine kinase activity"/>
    <property type="evidence" value="ECO:0007669"/>
    <property type="project" value="TreeGrafter"/>
</dbReference>
<keyword evidence="2 5" id="KW-0547">Nucleotide-binding</keyword>
<dbReference type="EMBL" id="BSTJ01000001">
    <property type="protein sequence ID" value="GLY72807.1"/>
    <property type="molecule type" value="Genomic_DNA"/>
</dbReference>
<dbReference type="Gene3D" id="1.10.510.10">
    <property type="entry name" value="Transferase(Phosphotransferase) domain 1"/>
    <property type="match status" value="1"/>
</dbReference>